<feature type="binding site" evidence="9">
    <location>
        <position position="249"/>
    </location>
    <ligand>
        <name>urate</name>
        <dbReference type="ChEBI" id="CHEBI:17775"/>
    </ligand>
</feature>
<comment type="function">
    <text evidence="7 10">Catalyzes the oxidation of uric acid to 5-hydroxyisourate, which is further processed to form (S)-allantoin.</text>
</comment>
<accession>A0A1X2GNR3</accession>
<dbReference type="SUPFAM" id="SSF55620">
    <property type="entry name" value="Tetrahydrobiopterin biosynthesis enzymes-like"/>
    <property type="match status" value="2"/>
</dbReference>
<dbReference type="PROSITE" id="PS00366">
    <property type="entry name" value="URICASE"/>
    <property type="match status" value="1"/>
</dbReference>
<comment type="caution">
    <text evidence="12">The sequence shown here is derived from an EMBL/GenBank/DDBJ whole genome shotgun (WGS) entry which is preliminary data.</text>
</comment>
<dbReference type="PANTHER" id="PTHR42874:SF1">
    <property type="entry name" value="URICASE"/>
    <property type="match status" value="1"/>
</dbReference>
<protein>
    <recommendedName>
        <fullName evidence="7 10">Uricase</fullName>
        <ecNumber evidence="7 10">1.7.3.3</ecNumber>
    </recommendedName>
    <alternativeName>
        <fullName evidence="7">Urate oxidase</fullName>
    </alternativeName>
</protein>
<sequence>MAANSNAYLKATRYGKDLVRVMRVYREGETQRCTELTVSTCHYEKPKSSPPFAIQVRLLLDGDIATSYTHADNSVVVTTDTCKNTVNIIAKKSQNVDNIEVFAQEITEHVLKQYAHISHAYVDIIKHKWTRLVVDGKPHPHSFVRDGEDVQTTSVVHQRAGNKITVRSGLKKLLVLKTTGSAFHGFYKDQYTTLVPVWDRIFSTAVDAEWTFTASDSQTLRHINYPAIHAGVRKITCDTFATDDSASVQATMYLMQTTALDQFPEIAEISYALPNKHYVGVDMSKFGINNEGKNLEVYHPQADPSGKLQRKRGHTG</sequence>
<comment type="subcellular location">
    <subcellularLocation>
        <location evidence="1 7">Peroxisome</location>
    </subcellularLocation>
</comment>
<feature type="binding site" evidence="9">
    <location>
        <position position="183"/>
    </location>
    <ligand>
        <name>urate</name>
        <dbReference type="ChEBI" id="CHEBI:17775"/>
    </ligand>
</feature>
<feature type="active site" description="Charge relay system" evidence="8">
    <location>
        <position position="16"/>
    </location>
</feature>
<keyword evidence="5 7" id="KW-0560">Oxidoreductase</keyword>
<keyword evidence="4 7" id="KW-0659">Purine metabolism</keyword>
<keyword evidence="13" id="KW-1185">Reference proteome</keyword>
<evidence type="ECO:0000256" key="5">
    <source>
        <dbReference type="ARBA" id="ARBA00023002"/>
    </source>
</evidence>
<dbReference type="PIRSF" id="PIRSF000241">
    <property type="entry name" value="Urate_oxidase"/>
    <property type="match status" value="1"/>
</dbReference>
<name>A0A1X2GNR3_9FUNG</name>
<evidence type="ECO:0000256" key="6">
    <source>
        <dbReference type="ARBA" id="ARBA00023140"/>
    </source>
</evidence>
<dbReference type="UniPathway" id="UPA00394">
    <property type="reaction ID" value="UER00650"/>
</dbReference>
<evidence type="ECO:0000256" key="2">
    <source>
        <dbReference type="ARBA" id="ARBA00004831"/>
    </source>
</evidence>
<evidence type="ECO:0000256" key="8">
    <source>
        <dbReference type="PIRSR" id="PIRSR000241-1"/>
    </source>
</evidence>
<dbReference type="InterPro" id="IPR002042">
    <property type="entry name" value="Uricase"/>
</dbReference>
<dbReference type="GO" id="GO:0004846">
    <property type="term" value="F:urate oxidase activity"/>
    <property type="evidence" value="ECO:0007669"/>
    <property type="project" value="UniProtKB-EC"/>
</dbReference>
<reference evidence="12 13" key="1">
    <citation type="submission" date="2016-07" db="EMBL/GenBank/DDBJ databases">
        <title>Pervasive Adenine N6-methylation of Active Genes in Fungi.</title>
        <authorList>
            <consortium name="DOE Joint Genome Institute"/>
            <person name="Mondo S.J."/>
            <person name="Dannebaum R.O."/>
            <person name="Kuo R.C."/>
            <person name="Labutti K."/>
            <person name="Haridas S."/>
            <person name="Kuo A."/>
            <person name="Salamov A."/>
            <person name="Ahrendt S.R."/>
            <person name="Lipzen A."/>
            <person name="Sullivan W."/>
            <person name="Andreopoulos W.B."/>
            <person name="Clum A."/>
            <person name="Lindquist E."/>
            <person name="Daum C."/>
            <person name="Ramamoorthy G.K."/>
            <person name="Gryganskyi A."/>
            <person name="Culley D."/>
            <person name="Magnuson J.K."/>
            <person name="James T.Y."/>
            <person name="O'Malley M.A."/>
            <person name="Stajich J.E."/>
            <person name="Spatafora J.W."/>
            <person name="Visel A."/>
            <person name="Grigoriev I.V."/>
        </authorList>
    </citation>
    <scope>NUCLEOTIDE SEQUENCE [LARGE SCALE GENOMIC DNA]</scope>
    <source>
        <strain evidence="12 13">NRRL 3301</strain>
    </source>
</reference>
<feature type="binding site" evidence="9">
    <location>
        <position position="275"/>
    </location>
    <ligand>
        <name>5-hydroxyisourate</name>
        <dbReference type="ChEBI" id="CHEBI:18072"/>
    </ligand>
</feature>
<gene>
    <name evidence="12" type="ORF">DM01DRAFT_1217984</name>
</gene>
<evidence type="ECO:0000256" key="7">
    <source>
        <dbReference type="PIRNR" id="PIRNR000241"/>
    </source>
</evidence>
<dbReference type="AlphaFoldDB" id="A0A1X2GNR3"/>
<evidence type="ECO:0000313" key="12">
    <source>
        <dbReference type="EMBL" id="ORX58057.1"/>
    </source>
</evidence>
<evidence type="ECO:0000256" key="10">
    <source>
        <dbReference type="RuleBase" id="RU004455"/>
    </source>
</evidence>
<dbReference type="PANTHER" id="PTHR42874">
    <property type="entry name" value="URICASE"/>
    <property type="match status" value="1"/>
</dbReference>
<evidence type="ECO:0000256" key="11">
    <source>
        <dbReference type="SAM" id="MobiDB-lite"/>
    </source>
</evidence>
<evidence type="ECO:0000256" key="4">
    <source>
        <dbReference type="ARBA" id="ARBA00022631"/>
    </source>
</evidence>
<feature type="active site" description="Charge relay system" evidence="8">
    <location>
        <position position="79"/>
    </location>
</feature>
<evidence type="ECO:0000256" key="9">
    <source>
        <dbReference type="PIRSR" id="PIRSR000241-2"/>
    </source>
</evidence>
<feature type="binding site" evidence="9">
    <location>
        <position position="80"/>
    </location>
    <ligand>
        <name>urate</name>
        <dbReference type="ChEBI" id="CHEBI:17775"/>
    </ligand>
</feature>
<feature type="binding site" evidence="9">
    <location>
        <position position="200"/>
    </location>
    <ligand>
        <name>urate</name>
        <dbReference type="ChEBI" id="CHEBI:17775"/>
    </ligand>
</feature>
<dbReference type="FunFam" id="3.10.270.10:FF:000001">
    <property type="entry name" value="Uricase"/>
    <property type="match status" value="1"/>
</dbReference>
<organism evidence="12 13">
    <name type="scientific">Hesseltinella vesiculosa</name>
    <dbReference type="NCBI Taxonomy" id="101127"/>
    <lineage>
        <taxon>Eukaryota</taxon>
        <taxon>Fungi</taxon>
        <taxon>Fungi incertae sedis</taxon>
        <taxon>Mucoromycota</taxon>
        <taxon>Mucoromycotina</taxon>
        <taxon>Mucoromycetes</taxon>
        <taxon>Mucorales</taxon>
        <taxon>Cunninghamellaceae</taxon>
        <taxon>Hesseltinella</taxon>
    </lineage>
</organism>
<feature type="binding site" evidence="9">
    <location>
        <position position="79"/>
    </location>
    <ligand>
        <name>5-hydroxyisourate</name>
        <dbReference type="ChEBI" id="CHEBI:18072"/>
    </ligand>
</feature>
<feature type="binding site" evidence="9">
    <location>
        <position position="248"/>
    </location>
    <ligand>
        <name>5-hydroxyisourate</name>
        <dbReference type="ChEBI" id="CHEBI:18072"/>
    </ligand>
</feature>
<feature type="binding site" evidence="9">
    <location>
        <position position="248"/>
    </location>
    <ligand>
        <name>urate</name>
        <dbReference type="ChEBI" id="CHEBI:17775"/>
    </ligand>
</feature>
<comment type="similarity">
    <text evidence="3 7 10">Belongs to the uricase family.</text>
</comment>
<comment type="catalytic activity">
    <reaction evidence="7 10">
        <text>urate + O2 + H2O = 5-hydroxyisourate + H2O2</text>
        <dbReference type="Rhea" id="RHEA:21368"/>
        <dbReference type="ChEBI" id="CHEBI:15377"/>
        <dbReference type="ChEBI" id="CHEBI:15379"/>
        <dbReference type="ChEBI" id="CHEBI:16240"/>
        <dbReference type="ChEBI" id="CHEBI:17775"/>
        <dbReference type="ChEBI" id="CHEBI:18072"/>
        <dbReference type="EC" id="1.7.3.3"/>
    </reaction>
</comment>
<comment type="pathway">
    <text evidence="2 7">Purine metabolism; urate degradation; (S)-allantoin from urate: step 1/3.</text>
</comment>
<dbReference type="STRING" id="101127.A0A1X2GNR3"/>
<feature type="binding site" evidence="9">
    <location>
        <position position="79"/>
    </location>
    <ligand>
        <name>O2</name>
        <dbReference type="ChEBI" id="CHEBI:15379"/>
    </ligand>
</feature>
<dbReference type="GO" id="GO:0006145">
    <property type="term" value="P:purine nucleobase catabolic process"/>
    <property type="evidence" value="ECO:0007669"/>
    <property type="project" value="TreeGrafter"/>
</dbReference>
<evidence type="ECO:0000313" key="13">
    <source>
        <dbReference type="Proteomes" id="UP000242146"/>
    </source>
</evidence>
<dbReference type="GO" id="GO:0005777">
    <property type="term" value="C:peroxisome"/>
    <property type="evidence" value="ECO:0007669"/>
    <property type="project" value="UniProtKB-SubCell"/>
</dbReference>
<dbReference type="Pfam" id="PF01014">
    <property type="entry name" value="Uricase"/>
    <property type="match status" value="2"/>
</dbReference>
<feature type="binding site" evidence="9">
    <location>
        <position position="200"/>
    </location>
    <ligand>
        <name>5-hydroxyisourate</name>
        <dbReference type="ChEBI" id="CHEBI:18072"/>
    </ligand>
</feature>
<keyword evidence="6 7" id="KW-0576">Peroxisome</keyword>
<feature type="binding site" evidence="9">
    <location>
        <position position="275"/>
    </location>
    <ligand>
        <name>urate</name>
        <dbReference type="ChEBI" id="CHEBI:17775"/>
    </ligand>
</feature>
<evidence type="ECO:0000256" key="1">
    <source>
        <dbReference type="ARBA" id="ARBA00004275"/>
    </source>
</evidence>
<feature type="binding site" evidence="9">
    <location>
        <position position="275"/>
    </location>
    <ligand>
        <name>O2</name>
        <dbReference type="ChEBI" id="CHEBI:15379"/>
    </ligand>
</feature>
<dbReference type="EMBL" id="MCGT01000007">
    <property type="protein sequence ID" value="ORX58057.1"/>
    <property type="molecule type" value="Genomic_DNA"/>
</dbReference>
<dbReference type="EC" id="1.7.3.3" evidence="7 10"/>
<dbReference type="PRINTS" id="PR00093">
    <property type="entry name" value="URICASE"/>
</dbReference>
<feature type="binding site" evidence="9">
    <location>
        <position position="249"/>
    </location>
    <ligand>
        <name>5-hydroxyisourate</name>
        <dbReference type="ChEBI" id="CHEBI:18072"/>
    </ligand>
</feature>
<dbReference type="Proteomes" id="UP000242146">
    <property type="component" value="Unassembled WGS sequence"/>
</dbReference>
<feature type="binding site" evidence="9">
    <location>
        <position position="80"/>
    </location>
    <ligand>
        <name>5-hydroxyisourate</name>
        <dbReference type="ChEBI" id="CHEBI:18072"/>
    </ligand>
</feature>
<dbReference type="Gene3D" id="3.10.270.10">
    <property type="entry name" value="Urate Oxidase"/>
    <property type="match status" value="1"/>
</dbReference>
<feature type="binding site" evidence="9">
    <location>
        <position position="79"/>
    </location>
    <ligand>
        <name>urate</name>
        <dbReference type="ChEBI" id="CHEBI:17775"/>
    </ligand>
</feature>
<feature type="region of interest" description="Disordered" evidence="11">
    <location>
        <begin position="296"/>
        <end position="316"/>
    </location>
</feature>
<evidence type="ECO:0000256" key="3">
    <source>
        <dbReference type="ARBA" id="ARBA00009760"/>
    </source>
</evidence>
<dbReference type="OrthoDB" id="9992118at2759"/>
<proteinExistence type="inferred from homology"/>
<feature type="active site" description="Charge relay system" evidence="8">
    <location>
        <position position="277"/>
    </location>
</feature>
<feature type="binding site" evidence="9">
    <location>
        <position position="183"/>
    </location>
    <ligand>
        <name>5-hydroxyisourate</name>
        <dbReference type="ChEBI" id="CHEBI:18072"/>
    </ligand>
</feature>
<dbReference type="InterPro" id="IPR019842">
    <property type="entry name" value="Uricase_CS"/>
</dbReference>
<dbReference type="NCBIfam" id="TIGR03383">
    <property type="entry name" value="urate_oxi"/>
    <property type="match status" value="1"/>
</dbReference>
<dbReference type="GO" id="GO:0019628">
    <property type="term" value="P:urate catabolic process"/>
    <property type="evidence" value="ECO:0007669"/>
    <property type="project" value="UniProtKB-UniPathway"/>
</dbReference>